<protein>
    <submittedName>
        <fullName evidence="3">Uncharacterized protein</fullName>
    </submittedName>
</protein>
<evidence type="ECO:0000313" key="3">
    <source>
        <dbReference type="EMBL" id="KAK5579568.1"/>
    </source>
</evidence>
<evidence type="ECO:0000256" key="2">
    <source>
        <dbReference type="SAM" id="SignalP"/>
    </source>
</evidence>
<feature type="chain" id="PRO_5042942240" evidence="2">
    <location>
        <begin position="22"/>
        <end position="401"/>
    </location>
</feature>
<proteinExistence type="predicted"/>
<keyword evidence="2" id="KW-0732">Signal</keyword>
<dbReference type="PANTHER" id="PTHR38085:SF1">
    <property type="match status" value="1"/>
</dbReference>
<gene>
    <name evidence="3" type="ORF">RB653_009252</name>
</gene>
<dbReference type="EMBL" id="JAVFKY010000003">
    <property type="protein sequence ID" value="KAK5579568.1"/>
    <property type="molecule type" value="Genomic_DNA"/>
</dbReference>
<feature type="signal peptide" evidence="2">
    <location>
        <begin position="1"/>
        <end position="21"/>
    </location>
</feature>
<keyword evidence="1" id="KW-0472">Membrane</keyword>
<reference evidence="3 4" key="1">
    <citation type="submission" date="2023-11" db="EMBL/GenBank/DDBJ databases">
        <title>Dfirmibasis_genome.</title>
        <authorList>
            <person name="Edelbroek B."/>
            <person name="Kjellin J."/>
            <person name="Jerlstrom-Hultqvist J."/>
            <person name="Soderbom F."/>
        </authorList>
    </citation>
    <scope>NUCLEOTIDE SEQUENCE [LARGE SCALE GENOMIC DNA]</scope>
    <source>
        <strain evidence="3 4">TNS-C-14</strain>
    </source>
</reference>
<sequence length="401" mass="45173">MKKNFGLYVLLFIFCHSFVNYSQTTIGLKSVIIKADDNDIVRTFILQKPISASFDIRGISYSGWILNDSSIVDQDTALYKLETTLGLGKISPTFYYQYFNFQKYSSYFDDADNYLKYCISSVFIPTYIIEYEETNEQDGFQYGSDKLLGYVNLAQLSYEITQTFIRIDVPFNVLNGGFNIYQYNLTSIGDYKNLFQMVFYITGAPIDLGDGKILSAEQSRFDTFINGYYNSSVNRISSTDCFINGDTIKADCISTGPSGDPKSKLAVTSFFATLEYDISMKKDENNININGFPLKAGFSWLSTAKVNVDDDKVKSATINTNTNNSNNDALTFGSSFIPVAITGNVSSKFLIQSFDVLRPNVVLWTSYIGIPYKNNNANSNKRITFSINFLLLSLLLFIILL</sequence>
<dbReference type="AlphaFoldDB" id="A0AAN7U2Z6"/>
<comment type="caution">
    <text evidence="3">The sequence shown here is derived from an EMBL/GenBank/DDBJ whole genome shotgun (WGS) entry which is preliminary data.</text>
</comment>
<accession>A0AAN7U2Z6</accession>
<keyword evidence="1" id="KW-1133">Transmembrane helix</keyword>
<evidence type="ECO:0000256" key="1">
    <source>
        <dbReference type="SAM" id="Phobius"/>
    </source>
</evidence>
<organism evidence="3 4">
    <name type="scientific">Dictyostelium firmibasis</name>
    <dbReference type="NCBI Taxonomy" id="79012"/>
    <lineage>
        <taxon>Eukaryota</taxon>
        <taxon>Amoebozoa</taxon>
        <taxon>Evosea</taxon>
        <taxon>Eumycetozoa</taxon>
        <taxon>Dictyostelia</taxon>
        <taxon>Dictyosteliales</taxon>
        <taxon>Dictyosteliaceae</taxon>
        <taxon>Dictyostelium</taxon>
    </lineage>
</organism>
<dbReference type="Proteomes" id="UP001344447">
    <property type="component" value="Unassembled WGS sequence"/>
</dbReference>
<keyword evidence="4" id="KW-1185">Reference proteome</keyword>
<feature type="transmembrane region" description="Helical" evidence="1">
    <location>
        <begin position="383"/>
        <end position="400"/>
    </location>
</feature>
<evidence type="ECO:0000313" key="4">
    <source>
        <dbReference type="Proteomes" id="UP001344447"/>
    </source>
</evidence>
<name>A0AAN7U2Z6_9MYCE</name>
<dbReference type="PANTHER" id="PTHR38085">
    <property type="match status" value="1"/>
</dbReference>
<keyword evidence="1" id="KW-0812">Transmembrane</keyword>